<gene>
    <name evidence="1" type="ORF">BAUCODRAFT_33035</name>
</gene>
<protein>
    <submittedName>
        <fullName evidence="1">Uncharacterized protein</fullName>
    </submittedName>
</protein>
<dbReference type="AlphaFoldDB" id="M2MKU3"/>
<keyword evidence="2" id="KW-1185">Reference proteome</keyword>
<evidence type="ECO:0000313" key="2">
    <source>
        <dbReference type="Proteomes" id="UP000011761"/>
    </source>
</evidence>
<organism evidence="1 2">
    <name type="scientific">Baudoinia panamericana (strain UAMH 10762)</name>
    <name type="common">Angels' share fungus</name>
    <name type="synonym">Baudoinia compniacensis (strain UAMH 10762)</name>
    <dbReference type="NCBI Taxonomy" id="717646"/>
    <lineage>
        <taxon>Eukaryota</taxon>
        <taxon>Fungi</taxon>
        <taxon>Dikarya</taxon>
        <taxon>Ascomycota</taxon>
        <taxon>Pezizomycotina</taxon>
        <taxon>Dothideomycetes</taxon>
        <taxon>Dothideomycetidae</taxon>
        <taxon>Mycosphaerellales</taxon>
        <taxon>Teratosphaeriaceae</taxon>
        <taxon>Baudoinia</taxon>
    </lineage>
</organism>
<proteinExistence type="predicted"/>
<dbReference type="EMBL" id="KB445554">
    <property type="protein sequence ID" value="EMC97311.1"/>
    <property type="molecule type" value="Genomic_DNA"/>
</dbReference>
<name>M2MKU3_BAUPA</name>
<dbReference type="KEGG" id="bcom:BAUCODRAFT_33035"/>
<reference evidence="1 2" key="1">
    <citation type="journal article" date="2012" name="PLoS Pathog.">
        <title>Diverse lifestyles and strategies of plant pathogenesis encoded in the genomes of eighteen Dothideomycetes fungi.</title>
        <authorList>
            <person name="Ohm R.A."/>
            <person name="Feau N."/>
            <person name="Henrissat B."/>
            <person name="Schoch C.L."/>
            <person name="Horwitz B.A."/>
            <person name="Barry K.W."/>
            <person name="Condon B.J."/>
            <person name="Copeland A.C."/>
            <person name="Dhillon B."/>
            <person name="Glaser F."/>
            <person name="Hesse C.N."/>
            <person name="Kosti I."/>
            <person name="LaButti K."/>
            <person name="Lindquist E.A."/>
            <person name="Lucas S."/>
            <person name="Salamov A.A."/>
            <person name="Bradshaw R.E."/>
            <person name="Ciuffetti L."/>
            <person name="Hamelin R.C."/>
            <person name="Kema G.H.J."/>
            <person name="Lawrence C."/>
            <person name="Scott J.A."/>
            <person name="Spatafora J.W."/>
            <person name="Turgeon B.G."/>
            <person name="de Wit P.J.G.M."/>
            <person name="Zhong S."/>
            <person name="Goodwin S.B."/>
            <person name="Grigoriev I.V."/>
        </authorList>
    </citation>
    <scope>NUCLEOTIDE SEQUENCE [LARGE SCALE GENOMIC DNA]</scope>
    <source>
        <strain evidence="1 2">UAMH 10762</strain>
    </source>
</reference>
<accession>M2MKU3</accession>
<dbReference type="RefSeq" id="XP_007675235.1">
    <property type="nucleotide sequence ID" value="XM_007677045.1"/>
</dbReference>
<dbReference type="Proteomes" id="UP000011761">
    <property type="component" value="Unassembled WGS sequence"/>
</dbReference>
<sequence length="115" mass="13021">MRRHKLLAHATIRDQHPRPRLNVLRGERESSCTSTSSWQRDEVLELKGRSRPSIRSVPIGKWHSQHSARGVIPSQTAVGLALPHVAVHNRCRYSCKFLTGRNDSSEADIPCLRAH</sequence>
<dbReference type="HOGENOM" id="CLU_2108597_0_0_1"/>
<dbReference type="GeneID" id="19111941"/>
<evidence type="ECO:0000313" key="1">
    <source>
        <dbReference type="EMBL" id="EMC97311.1"/>
    </source>
</evidence>